<dbReference type="Gene3D" id="3.40.640.10">
    <property type="entry name" value="Type I PLP-dependent aspartate aminotransferase-like (Major domain)"/>
    <property type="match status" value="1"/>
</dbReference>
<dbReference type="SUPFAM" id="SSF53383">
    <property type="entry name" value="PLP-dependent transferases"/>
    <property type="match status" value="1"/>
</dbReference>
<keyword evidence="7" id="KW-1185">Reference proteome</keyword>
<comment type="cofactor">
    <cofactor evidence="1">
        <name>pyridoxal 5'-phosphate</name>
        <dbReference type="ChEBI" id="CHEBI:597326"/>
    </cofactor>
</comment>
<name>A0A8B8J621_PHODC</name>
<organism evidence="7 8">
    <name type="scientific">Phoenix dactylifera</name>
    <name type="common">Date palm</name>
    <dbReference type="NCBI Taxonomy" id="42345"/>
    <lineage>
        <taxon>Eukaryota</taxon>
        <taxon>Viridiplantae</taxon>
        <taxon>Streptophyta</taxon>
        <taxon>Embryophyta</taxon>
        <taxon>Tracheophyta</taxon>
        <taxon>Spermatophyta</taxon>
        <taxon>Magnoliopsida</taxon>
        <taxon>Liliopsida</taxon>
        <taxon>Arecaceae</taxon>
        <taxon>Coryphoideae</taxon>
        <taxon>Phoeniceae</taxon>
        <taxon>Phoenix</taxon>
    </lineage>
</organism>
<dbReference type="InterPro" id="IPR050478">
    <property type="entry name" value="Ethylene_sulfur-biosynth"/>
</dbReference>
<dbReference type="GeneID" id="103709751"/>
<dbReference type="KEGG" id="pda:103709751"/>
<feature type="domain" description="Alliinase C-terminal" evidence="6">
    <location>
        <begin position="145"/>
        <end position="498"/>
    </location>
</feature>
<dbReference type="GO" id="GO:0006520">
    <property type="term" value="P:amino acid metabolic process"/>
    <property type="evidence" value="ECO:0007669"/>
    <property type="project" value="TreeGrafter"/>
</dbReference>
<dbReference type="InterPro" id="IPR006948">
    <property type="entry name" value="Alliinase_C"/>
</dbReference>
<reference evidence="7" key="1">
    <citation type="journal article" date="2019" name="Nat. Commun.">
        <title>Genome-wide association mapping of date palm fruit traits.</title>
        <authorList>
            <person name="Hazzouri K.M."/>
            <person name="Gros-Balthazard M."/>
            <person name="Flowers J.M."/>
            <person name="Copetti D."/>
            <person name="Lemansour A."/>
            <person name="Lebrun M."/>
            <person name="Masmoudi K."/>
            <person name="Ferrand S."/>
            <person name="Dhar M.I."/>
            <person name="Fresquez Z.A."/>
            <person name="Rosas U."/>
            <person name="Zhang J."/>
            <person name="Talag J."/>
            <person name="Lee S."/>
            <person name="Kudrna D."/>
            <person name="Powell R.F."/>
            <person name="Leitch I.J."/>
            <person name="Krueger R.R."/>
            <person name="Wing R.A."/>
            <person name="Amiri K.M.A."/>
            <person name="Purugganan M.D."/>
        </authorList>
    </citation>
    <scope>NUCLEOTIDE SEQUENCE [LARGE SCALE GENOMIC DNA]</scope>
    <source>
        <strain evidence="7">cv. Khalas</strain>
    </source>
</reference>
<evidence type="ECO:0000256" key="3">
    <source>
        <dbReference type="ARBA" id="ARBA00022898"/>
    </source>
</evidence>
<keyword evidence="4" id="KW-0472">Membrane</keyword>
<evidence type="ECO:0000256" key="2">
    <source>
        <dbReference type="ARBA" id="ARBA00006312"/>
    </source>
</evidence>
<reference evidence="8" key="2">
    <citation type="submission" date="2025-08" db="UniProtKB">
        <authorList>
            <consortium name="RefSeq"/>
        </authorList>
    </citation>
    <scope>IDENTIFICATION</scope>
    <source>
        <tissue evidence="8">Young leaves</tissue>
    </source>
</reference>
<dbReference type="InterPro" id="IPR037029">
    <property type="entry name" value="Alliinase_N_sf"/>
</dbReference>
<dbReference type="Proteomes" id="UP000228380">
    <property type="component" value="Chromosome 8"/>
</dbReference>
<dbReference type="Gene3D" id="2.10.25.30">
    <property type="entry name" value="EGF-like, alliinase"/>
    <property type="match status" value="1"/>
</dbReference>
<proteinExistence type="inferred from homology"/>
<keyword evidence="3" id="KW-0663">Pyridoxal phosphate</keyword>
<comment type="similarity">
    <text evidence="2">Belongs to the alliinase family.</text>
</comment>
<dbReference type="InterPro" id="IPR015421">
    <property type="entry name" value="PyrdxlP-dep_Trfase_major"/>
</dbReference>
<dbReference type="PANTHER" id="PTHR43795">
    <property type="entry name" value="BIFUNCTIONAL ASPARTATE AMINOTRANSFERASE AND GLUTAMATE/ASPARTATE-PREPHENATE AMINOTRANSFERASE-RELATED"/>
    <property type="match status" value="1"/>
</dbReference>
<evidence type="ECO:0000259" key="6">
    <source>
        <dbReference type="Pfam" id="PF04864"/>
    </source>
</evidence>
<accession>A0A8B8J621</accession>
<evidence type="ECO:0000313" key="7">
    <source>
        <dbReference type="Proteomes" id="UP000228380"/>
    </source>
</evidence>
<evidence type="ECO:0000256" key="4">
    <source>
        <dbReference type="SAM" id="Phobius"/>
    </source>
</evidence>
<dbReference type="InterPro" id="IPR015424">
    <property type="entry name" value="PyrdxlP-dep_Trfase"/>
</dbReference>
<evidence type="ECO:0000259" key="5">
    <source>
        <dbReference type="Pfam" id="PF04863"/>
    </source>
</evidence>
<dbReference type="OrthoDB" id="2020362at2759"/>
<dbReference type="InterPro" id="IPR015422">
    <property type="entry name" value="PyrdxlP-dep_Trfase_small"/>
</dbReference>
<feature type="domain" description="Alliinase EGF-like" evidence="5">
    <location>
        <begin position="89"/>
        <end position="143"/>
    </location>
</feature>
<dbReference type="Pfam" id="PF04864">
    <property type="entry name" value="Alliinase_C"/>
    <property type="match status" value="1"/>
</dbReference>
<protein>
    <submittedName>
        <fullName evidence="8">Tryptophan aminotransferase-related protein 4-like</fullName>
    </submittedName>
</protein>
<dbReference type="AlphaFoldDB" id="A0A8B8J621"/>
<keyword evidence="4" id="KW-1133">Transmembrane helix</keyword>
<keyword evidence="4" id="KW-0812">Transmembrane</keyword>
<dbReference type="PANTHER" id="PTHR43795:SF20">
    <property type="entry name" value="TRYPTOPHAN AMINOTRANSFERASE-RELATED PROTEIN 3"/>
    <property type="match status" value="1"/>
</dbReference>
<feature type="transmembrane region" description="Helical" evidence="4">
    <location>
        <begin position="60"/>
        <end position="83"/>
    </location>
</feature>
<dbReference type="Pfam" id="PF04863">
    <property type="entry name" value="EGF_alliinase"/>
    <property type="match status" value="1"/>
</dbReference>
<evidence type="ECO:0000256" key="1">
    <source>
        <dbReference type="ARBA" id="ARBA00001933"/>
    </source>
</evidence>
<dbReference type="InterPro" id="IPR006947">
    <property type="entry name" value="EGF_alliinase"/>
</dbReference>
<evidence type="ECO:0000313" key="8">
    <source>
        <dbReference type="RefSeq" id="XP_026661481.2"/>
    </source>
</evidence>
<dbReference type="GO" id="GO:0016846">
    <property type="term" value="F:carbon-sulfur lyase activity"/>
    <property type="evidence" value="ECO:0007669"/>
    <property type="project" value="InterPro"/>
</dbReference>
<gene>
    <name evidence="8" type="primary">LOC103709751</name>
</gene>
<sequence length="507" mass="56347">MVSLQIGVCSTQAKASNIKGPHRTRKLMEIKQINMDSSHLSKLIEGPKESNNTKAYSSKYLFCLFLLLCSPCLNFFFISRALFQSPELSWSSRAATEAEAVAALSCSGHGSAFVDGILVDGKHVCECNACYRGQDCSEFVQGCAADAESGDPLFLEPYWRQHAASSAVVVAGWHRMSYQTDGDYFISIELERHIRRLHSHVGNAITDGRFIVFGAGSTQLINAAVHALSPNSSASSPASVVASVPYYTVYRTQTEFFNSRAYEWKGVTSKMGGEVAANFIEFVTSPNNPDGRLQQPVLQGSSVIYDHAYYWPHFSAVKAPADGDLMLFTISKLTGHAGSRFGWAIVKDEGVYRRMLSYLGINTMGVSRDTHLRSLKLLKAMLAEERGAAGSIFGFAFSTMRERWHKLNKLVSSSDRFSLQQMRPEYCSYFGKIRDPSPAYAWLKCEKEEDRNCHAVLRAGGIISRAGYKFGADNRYARLSLIRSQDDFDLLMQRMGALVTKEKARNM</sequence>
<dbReference type="GO" id="GO:0008483">
    <property type="term" value="F:transaminase activity"/>
    <property type="evidence" value="ECO:0007669"/>
    <property type="project" value="TreeGrafter"/>
</dbReference>
<dbReference type="RefSeq" id="XP_026661481.2">
    <property type="nucleotide sequence ID" value="XM_026805680.2"/>
</dbReference>
<dbReference type="Gene3D" id="3.90.1150.10">
    <property type="entry name" value="Aspartate Aminotransferase, domain 1"/>
    <property type="match status" value="1"/>
</dbReference>